<name>A0ABX8PXP6_9PSED</name>
<evidence type="ECO:0000313" key="3">
    <source>
        <dbReference type="Proteomes" id="UP000646386"/>
    </source>
</evidence>
<evidence type="ECO:0000313" key="2">
    <source>
        <dbReference type="EMBL" id="QXI06167.1"/>
    </source>
</evidence>
<dbReference type="Proteomes" id="UP000646386">
    <property type="component" value="Chromosome"/>
</dbReference>
<evidence type="ECO:0000256" key="1">
    <source>
        <dbReference type="SAM" id="SignalP"/>
    </source>
</evidence>
<dbReference type="EMBL" id="CP077089">
    <property type="protein sequence ID" value="QXI06167.1"/>
    <property type="molecule type" value="Genomic_DNA"/>
</dbReference>
<feature type="chain" id="PRO_5045541441" evidence="1">
    <location>
        <begin position="23"/>
        <end position="242"/>
    </location>
</feature>
<protein>
    <submittedName>
        <fullName evidence="2">Uncharacterized protein</fullName>
    </submittedName>
</protein>
<sequence>MTLKIRAVMAVVALVMTDMVLANQDDVYFADSKNKFLNVTWANGSKKIEGVVGSEGENVRELVDFNGGKALHYENLASRSPFEAYFTLSRNENQILVDCIYASIRNEQNGILINKAVCGLSRPLVEGYEDTVYEFSDQWKSETASVSIAPVLKIPPMSLEVKEAEIGSAELFRIYKDKKDLSTLVPKVILRSGTGKYSFGSSLVFSVYNVGTLTAPVYLDVSIDGLAKKFVRYDRGAVEKLF</sequence>
<gene>
    <name evidence="2" type="ORF">HU718_000305</name>
</gene>
<organism evidence="2 3">
    <name type="scientific">Pseudomonas tensinigenes</name>
    <dbReference type="NCBI Taxonomy" id="2745511"/>
    <lineage>
        <taxon>Bacteria</taxon>
        <taxon>Pseudomonadati</taxon>
        <taxon>Pseudomonadota</taxon>
        <taxon>Gammaproteobacteria</taxon>
        <taxon>Pseudomonadales</taxon>
        <taxon>Pseudomonadaceae</taxon>
        <taxon>Pseudomonas</taxon>
    </lineage>
</organism>
<feature type="signal peptide" evidence="1">
    <location>
        <begin position="1"/>
        <end position="22"/>
    </location>
</feature>
<accession>A0ABX8PXP6</accession>
<reference evidence="2 3" key="1">
    <citation type="journal article" date="2020" name="Microorganisms">
        <title>Reliable Identification of Environmental Pseudomonas Isolates Using the rpoD Gene.</title>
        <authorList>
            <consortium name="The Broad Institute Genome Sequencing Platform"/>
            <person name="Girard L."/>
            <person name="Lood C."/>
            <person name="Rokni-Zadeh H."/>
            <person name="van Noort V."/>
            <person name="Lavigne R."/>
            <person name="De Mot R."/>
        </authorList>
    </citation>
    <scope>NUCLEOTIDE SEQUENCE [LARGE SCALE GENOMIC DNA]</scope>
    <source>
        <strain evidence="2 3">ZA 5.3</strain>
    </source>
</reference>
<reference evidence="2 3" key="2">
    <citation type="journal article" date="2021" name="Microorganisms">
        <title>The Ever-Expanding Pseudomonas Genus: Description of 43 New Species and Partition of the Pseudomonas putida Group.</title>
        <authorList>
            <person name="Girard L."/>
            <person name="Lood C."/>
            <person name="Hofte M."/>
            <person name="Vandamme P."/>
            <person name="Rokni-Zadeh H."/>
            <person name="van Noort V."/>
            <person name="Lavigne R."/>
            <person name="De Mot R."/>
        </authorList>
    </citation>
    <scope>NUCLEOTIDE SEQUENCE [LARGE SCALE GENOMIC DNA]</scope>
    <source>
        <strain evidence="2 3">ZA 5.3</strain>
    </source>
</reference>
<dbReference type="RefSeq" id="WP_186613306.1">
    <property type="nucleotide sequence ID" value="NZ_CP077089.1"/>
</dbReference>
<keyword evidence="1" id="KW-0732">Signal</keyword>
<proteinExistence type="predicted"/>
<keyword evidence="3" id="KW-1185">Reference proteome</keyword>